<evidence type="ECO:0000259" key="6">
    <source>
        <dbReference type="Pfam" id="PF01694"/>
    </source>
</evidence>
<evidence type="ECO:0000256" key="1">
    <source>
        <dbReference type="ARBA" id="ARBA00004141"/>
    </source>
</evidence>
<organism evidence="8">
    <name type="scientific">gut metagenome</name>
    <dbReference type="NCBI Taxonomy" id="749906"/>
    <lineage>
        <taxon>unclassified sequences</taxon>
        <taxon>metagenomes</taxon>
        <taxon>organismal metagenomes</taxon>
    </lineage>
</organism>
<dbReference type="PANTHER" id="PTHR43066:SF11">
    <property type="entry name" value="PEPTIDASE S54 RHOMBOID DOMAIN-CONTAINING PROTEIN"/>
    <property type="match status" value="1"/>
</dbReference>
<dbReference type="Pfam" id="PF20216">
    <property type="entry name" value="DUF6576"/>
    <property type="match status" value="1"/>
</dbReference>
<feature type="transmembrane region" description="Helical" evidence="5">
    <location>
        <begin position="84"/>
        <end position="111"/>
    </location>
</feature>
<feature type="domain" description="DUF6576" evidence="7">
    <location>
        <begin position="306"/>
        <end position="348"/>
    </location>
</feature>
<feature type="transmembrane region" description="Helical" evidence="5">
    <location>
        <begin position="231"/>
        <end position="250"/>
    </location>
</feature>
<accession>J9G9X0</accession>
<sequence>MVQTTSAAASPWLPNRFLKHLTFQTGNEPIALNFLSMLNIPPITRNLLLINVICFLLQLVLQGQGIDLNRLLGLHFFLADHFHLYQLVTYMFLHGSFTHLFFNMFSLWMFGGIIERSLGFKRFLTYFFVCGLGAGLCQEVWQLGQYYIEGLHEYTLVNTGQSILPMGQFLDFWTTIGASGACYGVLLAFGMLYPNERIMLLLPPIPLKAKYFVAGYAAIEVFSAYASNDNVAHFAHLGGMLFGWLLLYYWKHQHQAPVQNGWQGWEVPGRQRMTWSQRLRARWQKTFTRTSVQPGNAHCTATRESDYEYNMRQKAEEVRMDEILDKIRQSGYDSLTDEEKKELFRISRR</sequence>
<name>J9G9X0_9ZZZZ</name>
<evidence type="ECO:0000259" key="7">
    <source>
        <dbReference type="Pfam" id="PF20216"/>
    </source>
</evidence>
<dbReference type="EMBL" id="AMCI01005387">
    <property type="protein sequence ID" value="EJW96244.1"/>
    <property type="molecule type" value="Genomic_DNA"/>
</dbReference>
<dbReference type="SUPFAM" id="SSF144091">
    <property type="entry name" value="Rhomboid-like"/>
    <property type="match status" value="1"/>
</dbReference>
<evidence type="ECO:0000256" key="4">
    <source>
        <dbReference type="ARBA" id="ARBA00023136"/>
    </source>
</evidence>
<dbReference type="PANTHER" id="PTHR43066">
    <property type="entry name" value="RHOMBOID-RELATED PROTEIN"/>
    <property type="match status" value="1"/>
</dbReference>
<dbReference type="InterPro" id="IPR035952">
    <property type="entry name" value="Rhomboid-like_sf"/>
</dbReference>
<comment type="subcellular location">
    <subcellularLocation>
        <location evidence="1">Membrane</location>
        <topology evidence="1">Multi-pass membrane protein</topology>
    </subcellularLocation>
</comment>
<feature type="transmembrane region" description="Helical" evidence="5">
    <location>
        <begin position="172"/>
        <end position="193"/>
    </location>
</feature>
<protein>
    <submittedName>
        <fullName evidence="8">Rhomboid family protein</fullName>
    </submittedName>
</protein>
<keyword evidence="3 5" id="KW-1133">Transmembrane helix</keyword>
<gene>
    <name evidence="8" type="ORF">EVA_15648</name>
</gene>
<dbReference type="AlphaFoldDB" id="J9G9X0"/>
<feature type="transmembrane region" description="Helical" evidence="5">
    <location>
        <begin position="205"/>
        <end position="225"/>
    </location>
</feature>
<dbReference type="InterPro" id="IPR046483">
    <property type="entry name" value="DUF6576"/>
</dbReference>
<feature type="transmembrane region" description="Helical" evidence="5">
    <location>
        <begin position="123"/>
        <end position="141"/>
    </location>
</feature>
<evidence type="ECO:0000256" key="5">
    <source>
        <dbReference type="SAM" id="Phobius"/>
    </source>
</evidence>
<keyword evidence="4 5" id="KW-0472">Membrane</keyword>
<feature type="transmembrane region" description="Helical" evidence="5">
    <location>
        <begin position="47"/>
        <end position="64"/>
    </location>
</feature>
<feature type="domain" description="Peptidase S54 rhomboid" evidence="6">
    <location>
        <begin position="83"/>
        <end position="249"/>
    </location>
</feature>
<dbReference type="Gene3D" id="1.20.1540.10">
    <property type="entry name" value="Rhomboid-like"/>
    <property type="match status" value="1"/>
</dbReference>
<comment type="caution">
    <text evidence="8">The sequence shown here is derived from an EMBL/GenBank/DDBJ whole genome shotgun (WGS) entry which is preliminary data.</text>
</comment>
<dbReference type="Pfam" id="PF01694">
    <property type="entry name" value="Rhomboid"/>
    <property type="match status" value="1"/>
</dbReference>
<proteinExistence type="predicted"/>
<dbReference type="GO" id="GO:0016020">
    <property type="term" value="C:membrane"/>
    <property type="evidence" value="ECO:0007669"/>
    <property type="project" value="UniProtKB-SubCell"/>
</dbReference>
<evidence type="ECO:0000313" key="8">
    <source>
        <dbReference type="EMBL" id="EJW96244.1"/>
    </source>
</evidence>
<dbReference type="GO" id="GO:0004252">
    <property type="term" value="F:serine-type endopeptidase activity"/>
    <property type="evidence" value="ECO:0007669"/>
    <property type="project" value="InterPro"/>
</dbReference>
<dbReference type="InterPro" id="IPR022764">
    <property type="entry name" value="Peptidase_S54_rhomboid_dom"/>
</dbReference>
<keyword evidence="2 5" id="KW-0812">Transmembrane</keyword>
<evidence type="ECO:0000256" key="2">
    <source>
        <dbReference type="ARBA" id="ARBA00022692"/>
    </source>
</evidence>
<reference evidence="8" key="1">
    <citation type="journal article" date="2012" name="PLoS ONE">
        <title>Gene sets for utilization of primary and secondary nutrition supplies in the distal gut of endangered iberian lynx.</title>
        <authorList>
            <person name="Alcaide M."/>
            <person name="Messina E."/>
            <person name="Richter M."/>
            <person name="Bargiela R."/>
            <person name="Peplies J."/>
            <person name="Huws S.A."/>
            <person name="Newbold C.J."/>
            <person name="Golyshin P.N."/>
            <person name="Simon M.A."/>
            <person name="Lopez G."/>
            <person name="Yakimov M.M."/>
            <person name="Ferrer M."/>
        </authorList>
    </citation>
    <scope>NUCLEOTIDE SEQUENCE</scope>
</reference>
<evidence type="ECO:0000256" key="3">
    <source>
        <dbReference type="ARBA" id="ARBA00022989"/>
    </source>
</evidence>